<evidence type="ECO:0000313" key="2">
    <source>
        <dbReference type="Proteomes" id="UP001190700"/>
    </source>
</evidence>
<evidence type="ECO:0000313" key="1">
    <source>
        <dbReference type="EMBL" id="KAK3259818.1"/>
    </source>
</evidence>
<name>A0AAE0KT74_9CHLO</name>
<dbReference type="EMBL" id="LGRX02018444">
    <property type="protein sequence ID" value="KAK3259818.1"/>
    <property type="molecule type" value="Genomic_DNA"/>
</dbReference>
<dbReference type="AlphaFoldDB" id="A0AAE0KT74"/>
<keyword evidence="2" id="KW-1185">Reference proteome</keyword>
<dbReference type="Proteomes" id="UP001190700">
    <property type="component" value="Unassembled WGS sequence"/>
</dbReference>
<gene>
    <name evidence="1" type="ORF">CYMTET_31198</name>
</gene>
<sequence length="224" mass="24721">MGVAHSSPKFCPQCDSEVTVKKGVHFESYSSAGLLSASQTYRTDVWTCNACKYQLTHTLTQRGIFEGYTYDSLRFSGRCSSGNECSEKYADPYKAKWSRGENQAETTYCSSADCAPCAERLKKLMELGSNKIFVSARSCSGGAPQNSVVFADPACTIAEFRSNFAKCYCAGPHAPWKGSKVIEPDNPERKLKFYFTDIGEITDETKSLRELGVESNGVLEIGYF</sequence>
<organism evidence="1 2">
    <name type="scientific">Cymbomonas tetramitiformis</name>
    <dbReference type="NCBI Taxonomy" id="36881"/>
    <lineage>
        <taxon>Eukaryota</taxon>
        <taxon>Viridiplantae</taxon>
        <taxon>Chlorophyta</taxon>
        <taxon>Pyramimonadophyceae</taxon>
        <taxon>Pyramimonadales</taxon>
        <taxon>Pyramimonadaceae</taxon>
        <taxon>Cymbomonas</taxon>
    </lineage>
</organism>
<protein>
    <submittedName>
        <fullName evidence="1">Uncharacterized protein</fullName>
    </submittedName>
</protein>
<accession>A0AAE0KT74</accession>
<comment type="caution">
    <text evidence="1">The sequence shown here is derived from an EMBL/GenBank/DDBJ whole genome shotgun (WGS) entry which is preliminary data.</text>
</comment>
<reference evidence="1 2" key="1">
    <citation type="journal article" date="2015" name="Genome Biol. Evol.">
        <title>Comparative Genomics of a Bacterivorous Green Alga Reveals Evolutionary Causalities and Consequences of Phago-Mixotrophic Mode of Nutrition.</title>
        <authorList>
            <person name="Burns J.A."/>
            <person name="Paasch A."/>
            <person name="Narechania A."/>
            <person name="Kim E."/>
        </authorList>
    </citation>
    <scope>NUCLEOTIDE SEQUENCE [LARGE SCALE GENOMIC DNA]</scope>
    <source>
        <strain evidence="1 2">PLY_AMNH</strain>
    </source>
</reference>
<proteinExistence type="predicted"/>